<evidence type="ECO:0000313" key="13">
    <source>
        <dbReference type="RefSeq" id="XP_006815566.1"/>
    </source>
</evidence>
<dbReference type="Gene3D" id="2.120.10.30">
    <property type="entry name" value="TolB, C-terminal domain"/>
    <property type="match status" value="2"/>
</dbReference>
<dbReference type="InterPro" id="IPR017907">
    <property type="entry name" value="Znf_RING_CS"/>
</dbReference>
<name>A0ABM0M6C5_SACKO</name>
<dbReference type="RefSeq" id="XP_006815566.1">
    <property type="nucleotide sequence ID" value="XM_006815503.1"/>
</dbReference>
<keyword evidence="6" id="KW-0862">Zinc</keyword>
<dbReference type="PROSITE" id="PS51125">
    <property type="entry name" value="NHL"/>
    <property type="match status" value="2"/>
</dbReference>
<reference evidence="13" key="1">
    <citation type="submission" date="2025-08" db="UniProtKB">
        <authorList>
            <consortium name="RefSeq"/>
        </authorList>
    </citation>
    <scope>IDENTIFICATION</scope>
    <source>
        <tissue evidence="13">Testes</tissue>
    </source>
</reference>
<evidence type="ECO:0000256" key="7">
    <source>
        <dbReference type="PROSITE-ProRule" id="PRU00024"/>
    </source>
</evidence>
<dbReference type="InterPro" id="IPR017868">
    <property type="entry name" value="Filamin/ABP280_repeat-like"/>
</dbReference>
<dbReference type="CDD" id="cd19757">
    <property type="entry name" value="Bbox1"/>
    <property type="match status" value="1"/>
</dbReference>
<dbReference type="Gene3D" id="2.60.40.10">
    <property type="entry name" value="Immunoglobulins"/>
    <property type="match status" value="1"/>
</dbReference>
<dbReference type="Gene3D" id="3.30.40.10">
    <property type="entry name" value="Zinc/RING finger domain, C3HC4 (zinc finger)"/>
    <property type="match status" value="1"/>
</dbReference>
<dbReference type="SUPFAM" id="SSF63829">
    <property type="entry name" value="Calcium-dependent phosphotriesterase"/>
    <property type="match status" value="1"/>
</dbReference>
<dbReference type="PANTHER" id="PTHR24104:SF25">
    <property type="entry name" value="PROTEIN LIN-41"/>
    <property type="match status" value="1"/>
</dbReference>
<accession>A0ABM0M6C5</accession>
<dbReference type="InterPro" id="IPR000315">
    <property type="entry name" value="Znf_B-box"/>
</dbReference>
<dbReference type="InterPro" id="IPR027370">
    <property type="entry name" value="Znf-RING_euk"/>
</dbReference>
<dbReference type="CDD" id="cd05819">
    <property type="entry name" value="NHL"/>
    <property type="match status" value="1"/>
</dbReference>
<sequence>MAVAALDAVDAGAVLAEINEDFLCCAICLERYSDPKILPCQHTFCEKCLVQLAEKGVADTLMCPTCNRSVKVPINDLQSNFFMSSLLDKIPEKLVAGTPKVCEFCEENEVTSICVECQQYSCTSCTRFKPHPGRDSVGMLATNACPQNCSLDNIPKQLIKGDTATFMVTTRDNQGKQVIPRQVVEARVTKPDGSSEDIKVQDNNDGTHTVMVHGEIDGKYKVSVTIDNQPIPGTPAQINVIKGLVKTIGKCGSGKGEYIVPIGVTMDKDSNIVTAERDIDNAQVVISDMNGHVIKRFSENMKHPQRIAVRPADGMVYVSDWDGLVVEKTNKDGHWIRKYTTDGEYIKSFGGFGSKQGQFKGPFCMALDNQGLLFVGDYDNDCIQVYNTDDEYMYSFKCSGKGDGQIYAPRGIAIDNDGYVYVANLHNKLQKFDRSGRFICRIDKNIDGLNITGGVEVTDDVPCRVVVVDCDNHCVKIFAQ</sequence>
<dbReference type="SUPFAM" id="SSF81296">
    <property type="entry name" value="E set domains"/>
    <property type="match status" value="1"/>
</dbReference>
<evidence type="ECO:0000256" key="8">
    <source>
        <dbReference type="PROSITE-ProRule" id="PRU00087"/>
    </source>
</evidence>
<keyword evidence="2" id="KW-0597">Phosphoprotein</keyword>
<feature type="repeat" description="Filamin" evidence="8">
    <location>
        <begin position="161"/>
        <end position="240"/>
    </location>
</feature>
<keyword evidence="5 7" id="KW-0863">Zinc-finger</keyword>
<evidence type="ECO:0000259" key="10">
    <source>
        <dbReference type="PROSITE" id="PS50089"/>
    </source>
</evidence>
<evidence type="ECO:0000256" key="6">
    <source>
        <dbReference type="ARBA" id="ARBA00022833"/>
    </source>
</evidence>
<feature type="repeat" description="NHL" evidence="9">
    <location>
        <begin position="393"/>
        <end position="480"/>
    </location>
</feature>
<dbReference type="InterPro" id="IPR013783">
    <property type="entry name" value="Ig-like_fold"/>
</dbReference>
<keyword evidence="3" id="KW-0479">Metal-binding</keyword>
<dbReference type="InterPro" id="IPR001298">
    <property type="entry name" value="Filamin/ABP280_rpt"/>
</dbReference>
<keyword evidence="4" id="KW-0677">Repeat</keyword>
<dbReference type="GeneID" id="102804817"/>
<dbReference type="PROSITE" id="PS50089">
    <property type="entry name" value="ZF_RING_2"/>
    <property type="match status" value="1"/>
</dbReference>
<dbReference type="PANTHER" id="PTHR24104">
    <property type="entry name" value="E3 UBIQUITIN-PROTEIN LIGASE NHLRC1-RELATED"/>
    <property type="match status" value="1"/>
</dbReference>
<evidence type="ECO:0000256" key="4">
    <source>
        <dbReference type="ARBA" id="ARBA00022737"/>
    </source>
</evidence>
<dbReference type="InterPro" id="IPR013083">
    <property type="entry name" value="Znf_RING/FYVE/PHD"/>
</dbReference>
<dbReference type="PROSITE" id="PS50194">
    <property type="entry name" value="FILAMIN_REPEAT"/>
    <property type="match status" value="1"/>
</dbReference>
<evidence type="ECO:0000256" key="3">
    <source>
        <dbReference type="ARBA" id="ARBA00022723"/>
    </source>
</evidence>
<dbReference type="InterPro" id="IPR001258">
    <property type="entry name" value="NHL_repeat"/>
</dbReference>
<dbReference type="Proteomes" id="UP000694865">
    <property type="component" value="Unplaced"/>
</dbReference>
<feature type="domain" description="B box-type" evidence="11">
    <location>
        <begin position="97"/>
        <end position="131"/>
    </location>
</feature>
<organism evidence="12 13">
    <name type="scientific">Saccoglossus kowalevskii</name>
    <name type="common">Acorn worm</name>
    <dbReference type="NCBI Taxonomy" id="10224"/>
    <lineage>
        <taxon>Eukaryota</taxon>
        <taxon>Metazoa</taxon>
        <taxon>Hemichordata</taxon>
        <taxon>Enteropneusta</taxon>
        <taxon>Harrimaniidae</taxon>
        <taxon>Saccoglossus</taxon>
    </lineage>
</organism>
<evidence type="ECO:0000256" key="1">
    <source>
        <dbReference type="ARBA" id="ARBA00008518"/>
    </source>
</evidence>
<feature type="domain" description="RING-type" evidence="10">
    <location>
        <begin position="25"/>
        <end position="67"/>
    </location>
</feature>
<dbReference type="InterPro" id="IPR001841">
    <property type="entry name" value="Znf_RING"/>
</dbReference>
<dbReference type="Pfam" id="PF00630">
    <property type="entry name" value="Filamin"/>
    <property type="match status" value="1"/>
</dbReference>
<comment type="similarity">
    <text evidence="1">Belongs to the TRIM/RBCC family.</text>
</comment>
<dbReference type="SUPFAM" id="SSF57850">
    <property type="entry name" value="RING/U-box"/>
    <property type="match status" value="1"/>
</dbReference>
<evidence type="ECO:0000259" key="11">
    <source>
        <dbReference type="PROSITE" id="PS50119"/>
    </source>
</evidence>
<protein>
    <submittedName>
        <fullName evidence="13">Tripartite motif-containing protein 3-like</fullName>
    </submittedName>
</protein>
<dbReference type="SMART" id="SM00184">
    <property type="entry name" value="RING"/>
    <property type="match status" value="1"/>
</dbReference>
<feature type="repeat" description="NHL" evidence="9">
    <location>
        <begin position="346"/>
        <end position="389"/>
    </location>
</feature>
<dbReference type="InterPro" id="IPR014756">
    <property type="entry name" value="Ig_E-set"/>
</dbReference>
<dbReference type="Pfam" id="PF13445">
    <property type="entry name" value="zf-RING_UBOX"/>
    <property type="match status" value="1"/>
</dbReference>
<dbReference type="PROSITE" id="PS50119">
    <property type="entry name" value="ZF_BBOX"/>
    <property type="match status" value="1"/>
</dbReference>
<dbReference type="InterPro" id="IPR050952">
    <property type="entry name" value="TRIM-NHL_E3_ligases"/>
</dbReference>
<evidence type="ECO:0000313" key="12">
    <source>
        <dbReference type="Proteomes" id="UP000694865"/>
    </source>
</evidence>
<evidence type="ECO:0000256" key="2">
    <source>
        <dbReference type="ARBA" id="ARBA00022553"/>
    </source>
</evidence>
<evidence type="ECO:0000256" key="5">
    <source>
        <dbReference type="ARBA" id="ARBA00022771"/>
    </source>
</evidence>
<dbReference type="PROSITE" id="PS00518">
    <property type="entry name" value="ZF_RING_1"/>
    <property type="match status" value="1"/>
</dbReference>
<dbReference type="SMART" id="SM00557">
    <property type="entry name" value="IG_FLMN"/>
    <property type="match status" value="1"/>
</dbReference>
<keyword evidence="12" id="KW-1185">Reference proteome</keyword>
<gene>
    <name evidence="13" type="primary">LOC102804817</name>
</gene>
<dbReference type="InterPro" id="IPR011042">
    <property type="entry name" value="6-blade_b-propeller_TolB-like"/>
</dbReference>
<evidence type="ECO:0000256" key="9">
    <source>
        <dbReference type="PROSITE-ProRule" id="PRU00504"/>
    </source>
</evidence>
<proteinExistence type="inferred from homology"/>